<dbReference type="RefSeq" id="WP_120354930.1">
    <property type="nucleotide sequence ID" value="NZ_RAQO01000005.1"/>
</dbReference>
<reference evidence="1 2" key="1">
    <citation type="submission" date="2018-09" db="EMBL/GenBank/DDBJ databases">
        <authorList>
            <person name="Wang Z."/>
        </authorList>
    </citation>
    <scope>NUCLEOTIDE SEQUENCE [LARGE SCALE GENOMIC DNA]</scope>
    <source>
        <strain evidence="1 2">ALS 81</strain>
    </source>
</reference>
<evidence type="ECO:0008006" key="3">
    <source>
        <dbReference type="Google" id="ProtNLM"/>
    </source>
</evidence>
<proteinExistence type="predicted"/>
<dbReference type="AlphaFoldDB" id="A0A420EDV4"/>
<dbReference type="Proteomes" id="UP000286482">
    <property type="component" value="Unassembled WGS sequence"/>
</dbReference>
<gene>
    <name evidence="1" type="ORF">DBZ36_10705</name>
</gene>
<evidence type="ECO:0000313" key="2">
    <source>
        <dbReference type="Proteomes" id="UP000286482"/>
    </source>
</evidence>
<dbReference type="OrthoDB" id="9807855at2"/>
<evidence type="ECO:0000313" key="1">
    <source>
        <dbReference type="EMBL" id="RKF18850.1"/>
    </source>
</evidence>
<keyword evidence="2" id="KW-1185">Reference proteome</keyword>
<accession>A0A420EDV4</accession>
<comment type="caution">
    <text evidence="1">The sequence shown here is derived from an EMBL/GenBank/DDBJ whole genome shotgun (WGS) entry which is preliminary data.</text>
</comment>
<organism evidence="1 2">
    <name type="scientific">Alginatibacterium sediminis</name>
    <dbReference type="NCBI Taxonomy" id="2164068"/>
    <lineage>
        <taxon>Bacteria</taxon>
        <taxon>Pseudomonadati</taxon>
        <taxon>Pseudomonadota</taxon>
        <taxon>Gammaproteobacteria</taxon>
        <taxon>Alteromonadales</taxon>
        <taxon>Alteromonadaceae</taxon>
        <taxon>Alginatibacterium</taxon>
    </lineage>
</organism>
<dbReference type="Pfam" id="PF12843">
    <property type="entry name" value="QSregVF_b"/>
    <property type="match status" value="1"/>
</dbReference>
<dbReference type="InterPro" id="IPR024530">
    <property type="entry name" value="QSregVF_b"/>
</dbReference>
<dbReference type="EMBL" id="RAQO01000005">
    <property type="protein sequence ID" value="RKF18850.1"/>
    <property type="molecule type" value="Genomic_DNA"/>
</dbReference>
<sequence length="86" mass="9813">MNEQNLAADPEILIKIARTRMPFGKYTGTAIVHLPEEYLLWFQNKDGFPKGELGYLMAICLELKVEGLESLLLPLAEKKPKSFKFD</sequence>
<name>A0A420EDV4_9ALTE</name>
<protein>
    <recommendedName>
        <fullName evidence="3">Cytoplasmic protein</fullName>
    </recommendedName>
</protein>